<comment type="caution">
    <text evidence="4">The sequence shown here is derived from an EMBL/GenBank/DDBJ whole genome shotgun (WGS) entry which is preliminary data.</text>
</comment>
<dbReference type="SUPFAM" id="SSF53822">
    <property type="entry name" value="Periplasmic binding protein-like I"/>
    <property type="match status" value="1"/>
</dbReference>
<dbReference type="PANTHER" id="PTHR30036">
    <property type="entry name" value="D-XYLOSE-BINDING PERIPLASMIC PROTEIN"/>
    <property type="match status" value="1"/>
</dbReference>
<protein>
    <submittedName>
        <fullName evidence="4">Substrate-binding domain-containing protein</fullName>
    </submittedName>
</protein>
<dbReference type="Proteomes" id="UP001551675">
    <property type="component" value="Unassembled WGS sequence"/>
</dbReference>
<dbReference type="InterPro" id="IPR028082">
    <property type="entry name" value="Peripla_BP_I"/>
</dbReference>
<dbReference type="RefSeq" id="WP_061261346.1">
    <property type="nucleotide sequence ID" value="NZ_JBFALK010000043.1"/>
</dbReference>
<keyword evidence="2" id="KW-0732">Signal</keyword>
<dbReference type="InterPro" id="IPR050555">
    <property type="entry name" value="Bact_Solute-Bind_Prot2"/>
</dbReference>
<feature type="domain" description="Periplasmic binding protein" evidence="3">
    <location>
        <begin position="48"/>
        <end position="308"/>
    </location>
</feature>
<sequence length="370" mass="38383">MGRNLVRRLVPGVVVVVLLGLESCGTAGQSGGGPTSVAVGSLSDGFTIGLLLPDAKAARYEKFDRPYIIQRVAQLCPRCEVIHNNAGGDPKRQQRQLASMLADGVKVLILDAVDVRGIASWVALAKNQGARVVAYDRLAGGPVDAYTSFDNIQAGRMQGRSLLDAIRIGGDPRRGEIVMVNGSPADQHAGDLKKGAHQVLDGQVTIGKEYDAPGWNPDRAGAAVNGALTALGAQRVIGVYAASDAMAGGIATVMRSAGATRGTPLTGRGAELDAVRRILLGTQTMTVYLPIRSVARSAAKIAIDLGVGRTVSGTTTLSNGTVTSIPAAMIAPIVVDRGNIKSTVIKDGYWTAAEICASQFRAACRSAGLF</sequence>
<name>A0ABV3GUK6_MICGL</name>
<dbReference type="Gene3D" id="3.40.50.2300">
    <property type="match status" value="2"/>
</dbReference>
<organism evidence="4 5">
    <name type="scientific">Microtetraspora glauca</name>
    <dbReference type="NCBI Taxonomy" id="1996"/>
    <lineage>
        <taxon>Bacteria</taxon>
        <taxon>Bacillati</taxon>
        <taxon>Actinomycetota</taxon>
        <taxon>Actinomycetes</taxon>
        <taxon>Streptosporangiales</taxon>
        <taxon>Streptosporangiaceae</taxon>
        <taxon>Microtetraspora</taxon>
    </lineage>
</organism>
<dbReference type="EMBL" id="JBFALK010000043">
    <property type="protein sequence ID" value="MEV0975091.1"/>
    <property type="molecule type" value="Genomic_DNA"/>
</dbReference>
<dbReference type="InterPro" id="IPR025997">
    <property type="entry name" value="SBP_2_dom"/>
</dbReference>
<evidence type="ECO:0000313" key="5">
    <source>
        <dbReference type="Proteomes" id="UP001551675"/>
    </source>
</evidence>
<gene>
    <name evidence="4" type="ORF">AB0I59_41425</name>
</gene>
<comment type="subcellular location">
    <subcellularLocation>
        <location evidence="1">Cell envelope</location>
    </subcellularLocation>
</comment>
<evidence type="ECO:0000256" key="2">
    <source>
        <dbReference type="ARBA" id="ARBA00022729"/>
    </source>
</evidence>
<evidence type="ECO:0000313" key="4">
    <source>
        <dbReference type="EMBL" id="MEV0975091.1"/>
    </source>
</evidence>
<dbReference type="PANTHER" id="PTHR30036:SF1">
    <property type="entry name" value="D-XYLOSE-BINDING PERIPLASMIC PROTEIN"/>
    <property type="match status" value="1"/>
</dbReference>
<dbReference type="Pfam" id="PF13407">
    <property type="entry name" value="Peripla_BP_4"/>
    <property type="match status" value="1"/>
</dbReference>
<evidence type="ECO:0000259" key="3">
    <source>
        <dbReference type="Pfam" id="PF13407"/>
    </source>
</evidence>
<keyword evidence="5" id="KW-1185">Reference proteome</keyword>
<proteinExistence type="predicted"/>
<accession>A0ABV3GUK6</accession>
<evidence type="ECO:0000256" key="1">
    <source>
        <dbReference type="ARBA" id="ARBA00004196"/>
    </source>
</evidence>
<reference evidence="4 5" key="1">
    <citation type="submission" date="2024-06" db="EMBL/GenBank/DDBJ databases">
        <title>The Natural Products Discovery Center: Release of the First 8490 Sequenced Strains for Exploring Actinobacteria Biosynthetic Diversity.</title>
        <authorList>
            <person name="Kalkreuter E."/>
            <person name="Kautsar S.A."/>
            <person name="Yang D."/>
            <person name="Bader C.D."/>
            <person name="Teijaro C.N."/>
            <person name="Fluegel L."/>
            <person name="Davis C.M."/>
            <person name="Simpson J.R."/>
            <person name="Lauterbach L."/>
            <person name="Steele A.D."/>
            <person name="Gui C."/>
            <person name="Meng S."/>
            <person name="Li G."/>
            <person name="Viehrig K."/>
            <person name="Ye F."/>
            <person name="Su P."/>
            <person name="Kiefer A.F."/>
            <person name="Nichols A."/>
            <person name="Cepeda A.J."/>
            <person name="Yan W."/>
            <person name="Fan B."/>
            <person name="Jiang Y."/>
            <person name="Adhikari A."/>
            <person name="Zheng C.-J."/>
            <person name="Schuster L."/>
            <person name="Cowan T.M."/>
            <person name="Smanski M.J."/>
            <person name="Chevrette M.G."/>
            <person name="De Carvalho L.P.S."/>
            <person name="Shen B."/>
        </authorList>
    </citation>
    <scope>NUCLEOTIDE SEQUENCE [LARGE SCALE GENOMIC DNA]</scope>
    <source>
        <strain evidence="4 5">NPDC050100</strain>
    </source>
</reference>